<proteinExistence type="predicted"/>
<dbReference type="PROSITE" id="PS50228">
    <property type="entry name" value="SUEL_LECTIN"/>
    <property type="match status" value="1"/>
</dbReference>
<protein>
    <submittedName>
        <fullName evidence="5">L-rhamnose-binding lectin CSL3-like</fullName>
    </submittedName>
</protein>
<keyword evidence="3" id="KW-0732">Signal</keyword>
<dbReference type="AlphaFoldDB" id="A0AAV1HHJ1"/>
<dbReference type="Pfam" id="PF02140">
    <property type="entry name" value="SUEL_Lectin"/>
    <property type="match status" value="1"/>
</dbReference>
<dbReference type="EMBL" id="OY660884">
    <property type="protein sequence ID" value="CAJ1084234.1"/>
    <property type="molecule type" value="Genomic_DNA"/>
</dbReference>
<evidence type="ECO:0000256" key="3">
    <source>
        <dbReference type="SAM" id="SignalP"/>
    </source>
</evidence>
<accession>A0AAV1HHJ1</accession>
<keyword evidence="6" id="KW-1185">Reference proteome</keyword>
<dbReference type="Proteomes" id="UP001178508">
    <property type="component" value="Chromosome 21"/>
</dbReference>
<gene>
    <name evidence="5" type="ORF">XNOV1_A037004</name>
</gene>
<feature type="domain" description="SUEL-type lectin" evidence="4">
    <location>
        <begin position="114"/>
        <end position="213"/>
    </location>
</feature>
<dbReference type="PANTHER" id="PTHR46780">
    <property type="entry name" value="PROTEIN EVA-1"/>
    <property type="match status" value="1"/>
</dbReference>
<dbReference type="InterPro" id="IPR043159">
    <property type="entry name" value="Lectin_gal-bd_sf"/>
</dbReference>
<evidence type="ECO:0000259" key="4">
    <source>
        <dbReference type="PROSITE" id="PS50228"/>
    </source>
</evidence>
<keyword evidence="1" id="KW-0430">Lectin</keyword>
<dbReference type="GO" id="GO:0030246">
    <property type="term" value="F:carbohydrate binding"/>
    <property type="evidence" value="ECO:0007669"/>
    <property type="project" value="UniProtKB-KW"/>
</dbReference>
<evidence type="ECO:0000313" key="5">
    <source>
        <dbReference type="EMBL" id="CAJ1084234.1"/>
    </source>
</evidence>
<reference evidence="5" key="1">
    <citation type="submission" date="2023-08" db="EMBL/GenBank/DDBJ databases">
        <authorList>
            <person name="Alioto T."/>
            <person name="Alioto T."/>
            <person name="Gomez Garrido J."/>
        </authorList>
    </citation>
    <scope>NUCLEOTIDE SEQUENCE</scope>
</reference>
<organism evidence="5 6">
    <name type="scientific">Xyrichtys novacula</name>
    <name type="common">Pearly razorfish</name>
    <name type="synonym">Hemipteronotus novacula</name>
    <dbReference type="NCBI Taxonomy" id="13765"/>
    <lineage>
        <taxon>Eukaryota</taxon>
        <taxon>Metazoa</taxon>
        <taxon>Chordata</taxon>
        <taxon>Craniata</taxon>
        <taxon>Vertebrata</taxon>
        <taxon>Euteleostomi</taxon>
        <taxon>Actinopterygii</taxon>
        <taxon>Neopterygii</taxon>
        <taxon>Teleostei</taxon>
        <taxon>Neoteleostei</taxon>
        <taxon>Acanthomorphata</taxon>
        <taxon>Eupercaria</taxon>
        <taxon>Labriformes</taxon>
        <taxon>Labridae</taxon>
        <taxon>Xyrichtys</taxon>
    </lineage>
</organism>
<evidence type="ECO:0000313" key="6">
    <source>
        <dbReference type="Proteomes" id="UP001178508"/>
    </source>
</evidence>
<dbReference type="FunFam" id="2.60.120.740:FF:000001">
    <property type="entry name" value="Adhesion G protein-coupled receptor L2"/>
    <property type="match status" value="1"/>
</dbReference>
<evidence type="ECO:0000256" key="1">
    <source>
        <dbReference type="ARBA" id="ARBA00022734"/>
    </source>
</evidence>
<dbReference type="Gene3D" id="2.60.120.740">
    <property type="match status" value="2"/>
</dbReference>
<feature type="chain" id="PRO_5043852709" evidence="3">
    <location>
        <begin position="20"/>
        <end position="221"/>
    </location>
</feature>
<dbReference type="InterPro" id="IPR000922">
    <property type="entry name" value="Lectin_gal-bd_dom"/>
</dbReference>
<feature type="signal peptide" evidence="3">
    <location>
        <begin position="1"/>
        <end position="19"/>
    </location>
</feature>
<sequence>MRFFLFLLTVFCCNSMTTQEKALTCDLQDPAQRLSCGDGLITVQSVGVSHRESEVCVDGVPSDRLGVQLCSSTPVLNIIRKRCNGHYRCRVPMDLCHAAKPCLTRCVWMETTYTCKSGRVHYVCQRRRAVLHCGDQVIKVLMANYGRTSKRVCWYRAPRSHPPNTSCRLSNTLQVMADRCDGKHVCSVRASNQIFSNPCPGTKKYLKYSYTCVDPAGNSDN</sequence>
<keyword evidence="2" id="KW-0677">Repeat</keyword>
<evidence type="ECO:0000256" key="2">
    <source>
        <dbReference type="ARBA" id="ARBA00022737"/>
    </source>
</evidence>
<name>A0AAV1HHJ1_XYRNO</name>